<dbReference type="KEGG" id="mrr:Moror_15539"/>
<feature type="region of interest" description="Disordered" evidence="1">
    <location>
        <begin position="373"/>
        <end position="394"/>
    </location>
</feature>
<dbReference type="Proteomes" id="UP000017559">
    <property type="component" value="Unassembled WGS sequence"/>
</dbReference>
<comment type="caution">
    <text evidence="2">The sequence shown here is derived from an EMBL/GenBank/DDBJ whole genome shotgun (WGS) entry which is preliminary data.</text>
</comment>
<organism evidence="2 3">
    <name type="scientific">Moniliophthora roreri (strain MCA 2997)</name>
    <name type="common">Cocoa frosty pod rot fungus</name>
    <name type="synonym">Crinipellis roreri</name>
    <dbReference type="NCBI Taxonomy" id="1381753"/>
    <lineage>
        <taxon>Eukaryota</taxon>
        <taxon>Fungi</taxon>
        <taxon>Dikarya</taxon>
        <taxon>Basidiomycota</taxon>
        <taxon>Agaricomycotina</taxon>
        <taxon>Agaricomycetes</taxon>
        <taxon>Agaricomycetidae</taxon>
        <taxon>Agaricales</taxon>
        <taxon>Marasmiineae</taxon>
        <taxon>Marasmiaceae</taxon>
        <taxon>Moniliophthora</taxon>
    </lineage>
</organism>
<name>V2XMF7_MONRO</name>
<dbReference type="HOGENOM" id="CLU_616898_0_0_1"/>
<evidence type="ECO:0000313" key="2">
    <source>
        <dbReference type="EMBL" id="ESK80679.1"/>
    </source>
</evidence>
<sequence length="444" mass="49148">MFLGVLLVIESESDVPVDSGRRLCINLGTVTTTSYPLTTGSINLSGSFSFTTTIVGDDAKWLREGWKEEGEGGRTVLAQGMRFPGPFTLIYSANHQEATLGAFWVSEHGYDVAEDSRHRLHLDLNTDTTLSSYPRFQTPYTAPEYAGLSVQAYFGLLNPFPASADSADTVVWSFDGLSPPSPPPSVNTYNDEFIVAVVPEATEPSLDDNFAAVGISCKVERIRGRWRHRAVTPTLPSCSETSRTPGLPFWGLSAPALSSSLRLEEWNYKKGGRSWKKDGERQRDRIRSYLAISPTSTTPTQSVVVAGTLGKPVTSHSHPSTKVYVPGLNERLRIHSDKSPGCFSGRRTHLRRRRRLARSFFLRTRHLHDHLLLPPASGCNQQPRNHKETSPGVSWVPEHNYEVSEAGADVVLSLWHLPPHSPPHPSSYAFPITRQSSCSLCEQR</sequence>
<evidence type="ECO:0000313" key="3">
    <source>
        <dbReference type="Proteomes" id="UP000017559"/>
    </source>
</evidence>
<reference evidence="2 3" key="1">
    <citation type="journal article" date="2014" name="BMC Genomics">
        <title>Genome and secretome analysis of the hemibiotrophic fungal pathogen, Moniliophthora roreri, which causes frosty pod rot disease of cacao: mechanisms of the biotrophic and necrotrophic phases.</title>
        <authorList>
            <person name="Meinhardt L.W."/>
            <person name="Costa G.G.L."/>
            <person name="Thomazella D.P.T."/>
            <person name="Teixeira P.J.P.L."/>
            <person name="Carazzolle M.F."/>
            <person name="Schuster S.C."/>
            <person name="Carlson J.E."/>
            <person name="Guiltinan M.J."/>
            <person name="Mieczkowski P."/>
            <person name="Farmer A."/>
            <person name="Ramaraj T."/>
            <person name="Crozier J."/>
            <person name="Davis R.E."/>
            <person name="Shao J."/>
            <person name="Melnick R.L."/>
            <person name="Pereira G.A.G."/>
            <person name="Bailey B.A."/>
        </authorList>
    </citation>
    <scope>NUCLEOTIDE SEQUENCE [LARGE SCALE GENOMIC DNA]</scope>
    <source>
        <strain evidence="2 3">MCA 2997</strain>
    </source>
</reference>
<dbReference type="EMBL" id="AWSO01003147">
    <property type="protein sequence ID" value="ESK80679.1"/>
    <property type="molecule type" value="Genomic_DNA"/>
</dbReference>
<protein>
    <submittedName>
        <fullName evidence="2">Uncharacterized protein</fullName>
    </submittedName>
</protein>
<keyword evidence="3" id="KW-1185">Reference proteome</keyword>
<dbReference type="AlphaFoldDB" id="V2XMF7"/>
<accession>V2XMF7</accession>
<evidence type="ECO:0000256" key="1">
    <source>
        <dbReference type="SAM" id="MobiDB-lite"/>
    </source>
</evidence>
<gene>
    <name evidence="2" type="ORF">Moror_15539</name>
</gene>
<proteinExistence type="predicted"/>